<reference evidence="5" key="1">
    <citation type="submission" date="2020-10" db="EMBL/GenBank/DDBJ databases">
        <title>Taxonomic study of unclassified bacteria belonging to the class Ktedonobacteria.</title>
        <authorList>
            <person name="Yabe S."/>
            <person name="Wang C.M."/>
            <person name="Zheng Y."/>
            <person name="Sakai Y."/>
            <person name="Cavaletti L."/>
            <person name="Monciardini P."/>
            <person name="Donadio S."/>
        </authorList>
    </citation>
    <scope>NUCLEOTIDE SEQUENCE</scope>
    <source>
        <strain evidence="5">ID150040</strain>
    </source>
</reference>
<dbReference type="AlphaFoldDB" id="A0A8J3IV66"/>
<sequence length="469" mass="51424">MGHSNRATPTGRSRKGMPPSCISPSQQRKAKRILRRSALILLIFLLLVGSAGYWYYQQNFAQAINTMTGKKAIHSRSKLDATNTAAAQTNSKQHAQFTGGRVTIMLLGSDTDGKRNDVQNGTPLAQIVILVTINPQAKYVGMMSIPRDMQVTDPISGGHPKLAEVFSSGYRGNTVFDRVARAAGRMMDTIDYNYGIHIDHYAWVGLTGFVKIIDTAGGVDIDAIHPMVDDVYPDDTNNPNSSIYDFKRLYIAPGPQHMNGQQTLEYVRTRHADFMGDFGRSARQQQVLTQLKMKLSTSEIIPKAPELLKDLEGSLQTDLTLDQIYPFANFARTIDTNKIDRVTLSPPYSMPSGANTNYLPLCDQITPRIAKMFGLRGNAKCIPQGAMNGKSTAAVASTQPTLSTASTPAPTTIDTMEIENTWQMLGAISQITNVSMPQGSRGFAGIDSLHDLLDLMFCVVFESFDGMKV</sequence>
<dbReference type="Proteomes" id="UP000597444">
    <property type="component" value="Unassembled WGS sequence"/>
</dbReference>
<evidence type="ECO:0000313" key="6">
    <source>
        <dbReference type="Proteomes" id="UP000597444"/>
    </source>
</evidence>
<dbReference type="InterPro" id="IPR004474">
    <property type="entry name" value="LytR_CpsA_psr"/>
</dbReference>
<evidence type="ECO:0000259" key="4">
    <source>
        <dbReference type="Pfam" id="PF03816"/>
    </source>
</evidence>
<evidence type="ECO:0000313" key="5">
    <source>
        <dbReference type="EMBL" id="GHO98449.1"/>
    </source>
</evidence>
<keyword evidence="3" id="KW-0472">Membrane</keyword>
<gene>
    <name evidence="5" type="ORF">KSF_084970</name>
</gene>
<evidence type="ECO:0000256" key="3">
    <source>
        <dbReference type="SAM" id="Phobius"/>
    </source>
</evidence>
<dbReference type="InterPro" id="IPR050922">
    <property type="entry name" value="LytR/CpsA/Psr_CW_biosynth"/>
</dbReference>
<feature type="transmembrane region" description="Helical" evidence="3">
    <location>
        <begin position="38"/>
        <end position="56"/>
    </location>
</feature>
<dbReference type="RefSeq" id="WP_220209201.1">
    <property type="nucleotide sequence ID" value="NZ_BNJK01000002.1"/>
</dbReference>
<evidence type="ECO:0000256" key="1">
    <source>
        <dbReference type="ARBA" id="ARBA00006068"/>
    </source>
</evidence>
<dbReference type="PANTHER" id="PTHR33392">
    <property type="entry name" value="POLYISOPRENYL-TEICHOIC ACID--PEPTIDOGLYCAN TEICHOIC ACID TRANSFERASE TAGU"/>
    <property type="match status" value="1"/>
</dbReference>
<dbReference type="EMBL" id="BNJK01000002">
    <property type="protein sequence ID" value="GHO98449.1"/>
    <property type="molecule type" value="Genomic_DNA"/>
</dbReference>
<proteinExistence type="inferred from homology"/>
<dbReference type="NCBIfam" id="TIGR00350">
    <property type="entry name" value="lytR_cpsA_psr"/>
    <property type="match status" value="1"/>
</dbReference>
<dbReference type="Pfam" id="PF03816">
    <property type="entry name" value="LytR_cpsA_psr"/>
    <property type="match status" value="1"/>
</dbReference>
<feature type="compositionally biased region" description="Polar residues" evidence="2">
    <location>
        <begin position="1"/>
        <end position="11"/>
    </location>
</feature>
<evidence type="ECO:0000256" key="2">
    <source>
        <dbReference type="SAM" id="MobiDB-lite"/>
    </source>
</evidence>
<comment type="similarity">
    <text evidence="1">Belongs to the LytR/CpsA/Psr (LCP) family.</text>
</comment>
<dbReference type="PANTHER" id="PTHR33392:SF6">
    <property type="entry name" value="POLYISOPRENYL-TEICHOIC ACID--PEPTIDOGLYCAN TEICHOIC ACID TRANSFERASE TAGU"/>
    <property type="match status" value="1"/>
</dbReference>
<keyword evidence="3" id="KW-1133">Transmembrane helix</keyword>
<organism evidence="5 6">
    <name type="scientific">Reticulibacter mediterranei</name>
    <dbReference type="NCBI Taxonomy" id="2778369"/>
    <lineage>
        <taxon>Bacteria</taxon>
        <taxon>Bacillati</taxon>
        <taxon>Chloroflexota</taxon>
        <taxon>Ktedonobacteria</taxon>
        <taxon>Ktedonobacterales</taxon>
        <taxon>Reticulibacteraceae</taxon>
        <taxon>Reticulibacter</taxon>
    </lineage>
</organism>
<feature type="region of interest" description="Disordered" evidence="2">
    <location>
        <begin position="1"/>
        <end position="28"/>
    </location>
</feature>
<feature type="domain" description="Cell envelope-related transcriptional attenuator" evidence="4">
    <location>
        <begin position="127"/>
        <end position="295"/>
    </location>
</feature>
<comment type="caution">
    <text evidence="5">The sequence shown here is derived from an EMBL/GenBank/DDBJ whole genome shotgun (WGS) entry which is preliminary data.</text>
</comment>
<keyword evidence="6" id="KW-1185">Reference proteome</keyword>
<accession>A0A8J3IV66</accession>
<dbReference type="Gene3D" id="3.40.630.190">
    <property type="entry name" value="LCP protein"/>
    <property type="match status" value="1"/>
</dbReference>
<protein>
    <recommendedName>
        <fullName evidence="4">Cell envelope-related transcriptional attenuator domain-containing protein</fullName>
    </recommendedName>
</protein>
<keyword evidence="3" id="KW-0812">Transmembrane</keyword>
<name>A0A8J3IV66_9CHLR</name>